<dbReference type="GeneTree" id="ENSGT00510000048685"/>
<reference evidence="3 4" key="1">
    <citation type="journal article" date="2021" name="G3 (Bethesda)">
        <title>Improved contiguity of the threespine stickleback genome using long-read sequencing.</title>
        <authorList>
            <person name="Nath S."/>
            <person name="Shaw D.E."/>
            <person name="White M.A."/>
        </authorList>
    </citation>
    <scope>NUCLEOTIDE SEQUENCE [LARGE SCALE GENOMIC DNA]</scope>
    <source>
        <strain evidence="3 4">Lake Benthic</strain>
    </source>
</reference>
<evidence type="ECO:0000313" key="4">
    <source>
        <dbReference type="Proteomes" id="UP000007635"/>
    </source>
</evidence>
<evidence type="ECO:0000313" key="3">
    <source>
        <dbReference type="Ensembl" id="ENSGACP00000059664.1"/>
    </source>
</evidence>
<dbReference type="InterPro" id="IPR018253">
    <property type="entry name" value="DnaJ_domain_CS"/>
</dbReference>
<dbReference type="PANTHER" id="PTHR44873:SF1">
    <property type="entry name" value="DNAJ HOMOLOG SUBFAMILY C MEMBER 30, MITOCHONDRIAL"/>
    <property type="match status" value="1"/>
</dbReference>
<name>A0AAQ4R7K3_GASAC</name>
<proteinExistence type="predicted"/>
<dbReference type="SUPFAM" id="SSF46565">
    <property type="entry name" value="Chaperone J-domain"/>
    <property type="match status" value="1"/>
</dbReference>
<dbReference type="PROSITE" id="PS50076">
    <property type="entry name" value="DNAJ_2"/>
    <property type="match status" value="1"/>
</dbReference>
<keyword evidence="4" id="KW-1185">Reference proteome</keyword>
<feature type="domain" description="J" evidence="2">
    <location>
        <begin position="16"/>
        <end position="81"/>
    </location>
</feature>
<evidence type="ECO:0000259" key="2">
    <source>
        <dbReference type="PROSITE" id="PS50076"/>
    </source>
</evidence>
<dbReference type="PROSITE" id="PS00636">
    <property type="entry name" value="DNAJ_1"/>
    <property type="match status" value="1"/>
</dbReference>
<organism evidence="3 4">
    <name type="scientific">Gasterosteus aculeatus aculeatus</name>
    <name type="common">three-spined stickleback</name>
    <dbReference type="NCBI Taxonomy" id="481459"/>
    <lineage>
        <taxon>Eukaryota</taxon>
        <taxon>Metazoa</taxon>
        <taxon>Chordata</taxon>
        <taxon>Craniata</taxon>
        <taxon>Vertebrata</taxon>
        <taxon>Euteleostomi</taxon>
        <taxon>Actinopterygii</taxon>
        <taxon>Neopterygii</taxon>
        <taxon>Teleostei</taxon>
        <taxon>Neoteleostei</taxon>
        <taxon>Acanthomorphata</taxon>
        <taxon>Eupercaria</taxon>
        <taxon>Perciformes</taxon>
        <taxon>Cottioidei</taxon>
        <taxon>Gasterosteales</taxon>
        <taxon>Gasterosteidae</taxon>
        <taxon>Gasterosteus</taxon>
    </lineage>
</organism>
<dbReference type="Proteomes" id="UP000007635">
    <property type="component" value="Chromosome XV"/>
</dbReference>
<protein>
    <recommendedName>
        <fullName evidence="2">J domain-containing protein</fullName>
    </recommendedName>
</protein>
<dbReference type="InterPro" id="IPR001623">
    <property type="entry name" value="DnaJ_domain"/>
</dbReference>
<dbReference type="Ensembl" id="ENSGACT00000031414.1">
    <property type="protein sequence ID" value="ENSGACP00000059664.1"/>
    <property type="gene ID" value="ENSGACG00000032184.1"/>
</dbReference>
<dbReference type="AlphaFoldDB" id="A0AAQ4R7K3"/>
<dbReference type="SMART" id="SM00271">
    <property type="entry name" value="DnaJ"/>
    <property type="match status" value="1"/>
</dbReference>
<dbReference type="Pfam" id="PF00226">
    <property type="entry name" value="DnaJ"/>
    <property type="match status" value="1"/>
</dbReference>
<reference evidence="3" key="2">
    <citation type="submission" date="2025-08" db="UniProtKB">
        <authorList>
            <consortium name="Ensembl"/>
        </authorList>
    </citation>
    <scope>IDENTIFICATION</scope>
</reference>
<reference evidence="3" key="3">
    <citation type="submission" date="2025-09" db="UniProtKB">
        <authorList>
            <consortium name="Ensembl"/>
        </authorList>
    </citation>
    <scope>IDENTIFICATION</scope>
</reference>
<accession>A0AAQ4R7K3</accession>
<evidence type="ECO:0000256" key="1">
    <source>
        <dbReference type="SAM" id="MobiDB-lite"/>
    </source>
</evidence>
<dbReference type="PRINTS" id="PR00625">
    <property type="entry name" value="JDOMAIN"/>
</dbReference>
<dbReference type="InterPro" id="IPR053025">
    <property type="entry name" value="Mito_ATP_Synthase-Asso"/>
</dbReference>
<feature type="region of interest" description="Disordered" evidence="1">
    <location>
        <begin position="100"/>
        <end position="126"/>
    </location>
</feature>
<dbReference type="CDD" id="cd06257">
    <property type="entry name" value="DnaJ"/>
    <property type="match status" value="1"/>
</dbReference>
<sequence length="126" mass="13856">AGLTARSEPLYKTKTGYYEILEVPPAATQTQIKTAYYKQSFVYHPDRNAASEDATVRFSEISEAYAVLGNKALRRKYDLGLLSPSDLVATARPAAAAGSVHDLRPSFGPRRRSAVRVAQKKPEIND</sequence>
<dbReference type="PANTHER" id="PTHR44873">
    <property type="entry name" value="DNAJ HOMOLOG SUBFAMILY C MEMBER 30, MITOCHONDRIAL"/>
    <property type="match status" value="1"/>
</dbReference>
<dbReference type="InterPro" id="IPR036869">
    <property type="entry name" value="J_dom_sf"/>
</dbReference>
<dbReference type="Gene3D" id="1.10.287.110">
    <property type="entry name" value="DnaJ domain"/>
    <property type="match status" value="1"/>
</dbReference>